<dbReference type="PANTHER" id="PTHR40942:SF4">
    <property type="entry name" value="CYTOCHROME C5"/>
    <property type="match status" value="1"/>
</dbReference>
<dbReference type="InterPro" id="IPR004843">
    <property type="entry name" value="Calcineurin-like_PHP"/>
</dbReference>
<dbReference type="EC" id="3.6.1.41" evidence="5"/>
<gene>
    <name evidence="5" type="primary">apaH</name>
    <name evidence="7" type="ORF">DM558_00770</name>
</gene>
<name>A0A3Q9JJA3_9GAMM</name>
<evidence type="ECO:0000256" key="2">
    <source>
        <dbReference type="ARBA" id="ARBA00005419"/>
    </source>
</evidence>
<sequence>MTVYAVGDIQGCYDELQTLLTKVAFNAEKDELWCVGDLVNRGPKSLETLLFLYEMRHCVKLVLGNHDLHLIACFYDHDRLKKHDTIQDIIHSKQGTTLINWLRQQPLVYFDPVRCIAMVHAGIPPLWTLEDSLMRSAEVEKALQSDKEIGKFLKNMYSNDAVNWHESLKGQERLRVITNYLTRMRFCKLDGTIEFNSKEGIDSAPSGYMPWFEVPHRKMEGQDILFGHWAALEGRCNEPHVYALDTGCVWGSCLTMIDVETKQMYSTNCTAIKGK</sequence>
<dbReference type="RefSeq" id="WP_127161615.1">
    <property type="nucleotide sequence ID" value="NZ_CP029822.1"/>
</dbReference>
<proteinExistence type="inferred from homology"/>
<evidence type="ECO:0000313" key="7">
    <source>
        <dbReference type="EMBL" id="AZS49400.1"/>
    </source>
</evidence>
<dbReference type="PIRSF" id="PIRSF000903">
    <property type="entry name" value="B5n-ttraPtase_sm"/>
    <property type="match status" value="1"/>
</dbReference>
<dbReference type="EMBL" id="CP029822">
    <property type="protein sequence ID" value="AZS49400.1"/>
    <property type="molecule type" value="Genomic_DNA"/>
</dbReference>
<dbReference type="InterPro" id="IPR004617">
    <property type="entry name" value="ApaH"/>
</dbReference>
<accession>A0A3Q9JJA3</accession>
<dbReference type="NCBIfam" id="NF001204">
    <property type="entry name" value="PRK00166.1"/>
    <property type="match status" value="1"/>
</dbReference>
<dbReference type="SUPFAM" id="SSF56300">
    <property type="entry name" value="Metallo-dependent phosphatases"/>
    <property type="match status" value="1"/>
</dbReference>
<comment type="function">
    <text evidence="1 5">Hydrolyzes diadenosine 5',5'''-P1,P4-tetraphosphate to yield ADP.</text>
</comment>
<keyword evidence="8" id="KW-1185">Reference proteome</keyword>
<feature type="domain" description="Calcineurin-like phosphoesterase" evidence="6">
    <location>
        <begin position="1"/>
        <end position="150"/>
    </location>
</feature>
<evidence type="ECO:0000256" key="5">
    <source>
        <dbReference type="HAMAP-Rule" id="MF_00199"/>
    </source>
</evidence>
<protein>
    <recommendedName>
        <fullName evidence="5">Bis(5'-nucleosyl)-tetraphosphatase, symmetrical</fullName>
        <ecNumber evidence="5">3.6.1.41</ecNumber>
    </recommendedName>
    <alternativeName>
        <fullName evidence="5">Ap4A hydrolase</fullName>
    </alternativeName>
    <alternativeName>
        <fullName evidence="5">Diadenosine 5',5'''-P1,P4-tetraphosphate pyrophosphohydrolase</fullName>
    </alternativeName>
    <alternativeName>
        <fullName evidence="5">Diadenosine tetraphosphatase</fullName>
    </alternativeName>
</protein>
<dbReference type="HAMAP" id="MF_00199">
    <property type="entry name" value="ApaH"/>
    <property type="match status" value="1"/>
</dbReference>
<dbReference type="Pfam" id="PF00149">
    <property type="entry name" value="Metallophos"/>
    <property type="match status" value="1"/>
</dbReference>
<dbReference type="NCBIfam" id="TIGR00668">
    <property type="entry name" value="apaH"/>
    <property type="match status" value="1"/>
</dbReference>
<dbReference type="Proteomes" id="UP000273143">
    <property type="component" value="Chromosome"/>
</dbReference>
<comment type="similarity">
    <text evidence="2 5">Belongs to the Ap4A hydrolase family.</text>
</comment>
<keyword evidence="3 5" id="KW-0378">Hydrolase</keyword>
<evidence type="ECO:0000313" key="8">
    <source>
        <dbReference type="Proteomes" id="UP000273143"/>
    </source>
</evidence>
<dbReference type="PANTHER" id="PTHR40942">
    <property type="match status" value="1"/>
</dbReference>
<dbReference type="CDD" id="cd07422">
    <property type="entry name" value="MPP_ApaH"/>
    <property type="match status" value="1"/>
</dbReference>
<organism evidence="7 8">
    <name type="scientific">Entomomonas moraniae</name>
    <dbReference type="NCBI Taxonomy" id="2213226"/>
    <lineage>
        <taxon>Bacteria</taxon>
        <taxon>Pseudomonadati</taxon>
        <taxon>Pseudomonadota</taxon>
        <taxon>Gammaproteobacteria</taxon>
        <taxon>Pseudomonadales</taxon>
        <taxon>Pseudomonadaceae</taxon>
        <taxon>Entomomonas</taxon>
    </lineage>
</organism>
<comment type="catalytic activity">
    <reaction evidence="4 5">
        <text>P(1),P(4)-bis(5'-adenosyl) tetraphosphate + H2O = 2 ADP + 2 H(+)</text>
        <dbReference type="Rhea" id="RHEA:24252"/>
        <dbReference type="ChEBI" id="CHEBI:15377"/>
        <dbReference type="ChEBI" id="CHEBI:15378"/>
        <dbReference type="ChEBI" id="CHEBI:58141"/>
        <dbReference type="ChEBI" id="CHEBI:456216"/>
        <dbReference type="EC" id="3.6.1.41"/>
    </reaction>
</comment>
<evidence type="ECO:0000256" key="4">
    <source>
        <dbReference type="ARBA" id="ARBA00049417"/>
    </source>
</evidence>
<dbReference type="InterPro" id="IPR029052">
    <property type="entry name" value="Metallo-depent_PP-like"/>
</dbReference>
<reference evidence="8" key="1">
    <citation type="submission" date="2018-06" db="EMBL/GenBank/DDBJ databases">
        <title>Complete genome of Pseudomonas insecticola strain QZS01.</title>
        <authorList>
            <person name="Wang J."/>
            <person name="Su Q."/>
        </authorList>
    </citation>
    <scope>NUCLEOTIDE SEQUENCE [LARGE SCALE GENOMIC DNA]</scope>
    <source>
        <strain evidence="8">QZS01</strain>
    </source>
</reference>
<dbReference type="KEGG" id="emo:DM558_00770"/>
<dbReference type="GO" id="GO:0008803">
    <property type="term" value="F:bis(5'-nucleosyl)-tetraphosphatase (symmetrical) activity"/>
    <property type="evidence" value="ECO:0007669"/>
    <property type="project" value="UniProtKB-UniRule"/>
</dbReference>
<evidence type="ECO:0000259" key="6">
    <source>
        <dbReference type="Pfam" id="PF00149"/>
    </source>
</evidence>
<evidence type="ECO:0000256" key="3">
    <source>
        <dbReference type="ARBA" id="ARBA00022801"/>
    </source>
</evidence>
<dbReference type="Gene3D" id="3.60.21.10">
    <property type="match status" value="1"/>
</dbReference>
<dbReference type="AlphaFoldDB" id="A0A3Q9JJA3"/>
<evidence type="ECO:0000256" key="1">
    <source>
        <dbReference type="ARBA" id="ARBA00003413"/>
    </source>
</evidence>